<comment type="caution">
    <text evidence="10">The sequence shown here is derived from an EMBL/GenBank/DDBJ whole genome shotgun (WGS) entry which is preliminary data.</text>
</comment>
<keyword evidence="4" id="KW-0949">S-adenosyl-L-methionine</keyword>
<evidence type="ECO:0000259" key="9">
    <source>
        <dbReference type="Pfam" id="PF02384"/>
    </source>
</evidence>
<proteinExistence type="predicted"/>
<name>A0ABR8YV20_9CLOT</name>
<accession>A0ABR8YV20</accession>
<dbReference type="GO" id="GO:0032259">
    <property type="term" value="P:methylation"/>
    <property type="evidence" value="ECO:0007669"/>
    <property type="project" value="UniProtKB-KW"/>
</dbReference>
<reference evidence="10 11" key="1">
    <citation type="submission" date="2020-08" db="EMBL/GenBank/DDBJ databases">
        <title>A Genomic Blueprint of the Chicken Gut Microbiome.</title>
        <authorList>
            <person name="Gilroy R."/>
            <person name="Ravi A."/>
            <person name="Getino M."/>
            <person name="Pursley I."/>
            <person name="Horton D.L."/>
            <person name="Alikhan N.-F."/>
            <person name="Baker D."/>
            <person name="Gharbi K."/>
            <person name="Hall N."/>
            <person name="Watson M."/>
            <person name="Adriaenssens E.M."/>
            <person name="Foster-Nyarko E."/>
            <person name="Jarju S."/>
            <person name="Secka A."/>
            <person name="Antonio M."/>
            <person name="Oren A."/>
            <person name="Chaudhuri R."/>
            <person name="La Ragione R.M."/>
            <person name="Hildebrand F."/>
            <person name="Pallen M.J."/>
        </authorList>
    </citation>
    <scope>NUCLEOTIDE SEQUENCE [LARGE SCALE GENOMIC DNA]</scope>
    <source>
        <strain evidence="10 11">N37</strain>
    </source>
</reference>
<evidence type="ECO:0000256" key="4">
    <source>
        <dbReference type="ARBA" id="ARBA00022691"/>
    </source>
</evidence>
<evidence type="ECO:0000256" key="6">
    <source>
        <dbReference type="ARBA" id="ARBA00023125"/>
    </source>
</evidence>
<organism evidence="10 11">
    <name type="scientific">Clostridium faecium</name>
    <dbReference type="NCBI Taxonomy" id="2762223"/>
    <lineage>
        <taxon>Bacteria</taxon>
        <taxon>Bacillati</taxon>
        <taxon>Bacillota</taxon>
        <taxon>Clostridia</taxon>
        <taxon>Eubacteriales</taxon>
        <taxon>Clostridiaceae</taxon>
        <taxon>Clostridium</taxon>
    </lineage>
</organism>
<dbReference type="SUPFAM" id="SSF116734">
    <property type="entry name" value="DNA methylase specificity domain"/>
    <property type="match status" value="1"/>
</dbReference>
<dbReference type="EC" id="2.1.1.72" evidence="1"/>
<protein>
    <recommendedName>
        <fullName evidence="1">site-specific DNA-methyltransferase (adenine-specific)</fullName>
        <ecNumber evidence="1">2.1.1.72</ecNumber>
    </recommendedName>
</protein>
<keyword evidence="8" id="KW-0175">Coiled coil</keyword>
<dbReference type="SUPFAM" id="SSF53335">
    <property type="entry name" value="S-adenosyl-L-methionine-dependent methyltransferases"/>
    <property type="match status" value="1"/>
</dbReference>
<evidence type="ECO:0000256" key="3">
    <source>
        <dbReference type="ARBA" id="ARBA00022679"/>
    </source>
</evidence>
<evidence type="ECO:0000313" key="10">
    <source>
        <dbReference type="EMBL" id="MBD8048126.1"/>
    </source>
</evidence>
<evidence type="ECO:0000256" key="1">
    <source>
        <dbReference type="ARBA" id="ARBA00011900"/>
    </source>
</evidence>
<sequence>MDTRVSESVTENIFRDFYGVNTFIEKSAINNIYKFKSKKGTNYKGYPDFFKETDDYVIIVEAKALKQSEAEEEVQIYMLNNNIKKDIIGIAISGQNLNQIKATYYYKLAGETDIELFQVKDKLITLSNLDKTFKKKKHGETVSNDELITTLKNLNERFHADNKVRNTDRSLFFSGLMIALTNANFRNIYNQIEAPSKEAVAAFQGSVLESHNLNESIVNAINEQLQSKVNNLSKVFNWKDQFSFIKNIDYSLKEYKEIINIIHNKIYIPFSNEEKQDILGKAYKVFLSRSGRAEDKNIILTPDHIKGLMVKLARLSIDDVVIDTCTGSGGFLMEAMEMMTTLAKDDTEKIEHIQEHQLIGFEIDAVLFALACSNMFLHGDGRSNLLYRSSLLYSDKNGKLLNSKDIDLFNYIRGLKPNKCIINPPYENSNPIDFTLQAIQYLETNGKLIIIMPTPTLTKHKDDKTKTLLEKARLDFVIKMPLTIFSEQKRTVNTSIFGFTKTPHNINDEVIFYNLKDDGYESIQHKGRVDKNNLWNDIENALINTINNSYEVKGVCKKKRIFKKELNEKGEEVLILNPTGFEKHLKKNTSLIKMKDIFFFDKDTLKKDKLQSSKNDDSGEYDFITASDEWKKHTEYTHDCEALIYAVSASGSLGKSQYVHGKFIPSDLVLVLTNRNNPLYPINMKFYNIYLNSIREQIFDDLADGTSKLTLKEDDLKEYYIEYIPLELQDSFVNEHYYVIDKLKNQLQNAEKNMINDMAKIIK</sequence>
<evidence type="ECO:0000256" key="8">
    <source>
        <dbReference type="SAM" id="Coils"/>
    </source>
</evidence>
<dbReference type="EMBL" id="JACSQB010000112">
    <property type="protein sequence ID" value="MBD8048126.1"/>
    <property type="molecule type" value="Genomic_DNA"/>
</dbReference>
<dbReference type="GO" id="GO:0008168">
    <property type="term" value="F:methyltransferase activity"/>
    <property type="evidence" value="ECO:0007669"/>
    <property type="project" value="UniProtKB-KW"/>
</dbReference>
<dbReference type="Pfam" id="PF02384">
    <property type="entry name" value="N6_Mtase"/>
    <property type="match status" value="1"/>
</dbReference>
<evidence type="ECO:0000256" key="7">
    <source>
        <dbReference type="ARBA" id="ARBA00047942"/>
    </source>
</evidence>
<keyword evidence="3" id="KW-0808">Transferase</keyword>
<gene>
    <name evidence="10" type="ORF">H9637_13950</name>
</gene>
<dbReference type="InterPro" id="IPR029063">
    <property type="entry name" value="SAM-dependent_MTases_sf"/>
</dbReference>
<dbReference type="Gene3D" id="3.90.220.20">
    <property type="entry name" value="DNA methylase specificity domains"/>
    <property type="match status" value="1"/>
</dbReference>
<dbReference type="Gene3D" id="3.40.50.150">
    <property type="entry name" value="Vaccinia Virus protein VP39"/>
    <property type="match status" value="1"/>
</dbReference>
<dbReference type="PANTHER" id="PTHR42933:SF1">
    <property type="entry name" value="SITE-SPECIFIC DNA-METHYLTRANSFERASE (ADENINE-SPECIFIC)"/>
    <property type="match status" value="1"/>
</dbReference>
<keyword evidence="2 10" id="KW-0489">Methyltransferase</keyword>
<dbReference type="InterPro" id="IPR003356">
    <property type="entry name" value="DNA_methylase_A-5"/>
</dbReference>
<evidence type="ECO:0000313" key="11">
    <source>
        <dbReference type="Proteomes" id="UP000627166"/>
    </source>
</evidence>
<evidence type="ECO:0000256" key="5">
    <source>
        <dbReference type="ARBA" id="ARBA00022747"/>
    </source>
</evidence>
<feature type="domain" description="DNA methylase adenine-specific" evidence="9">
    <location>
        <begin position="275"/>
        <end position="558"/>
    </location>
</feature>
<dbReference type="InterPro" id="IPR051537">
    <property type="entry name" value="DNA_Adenine_Mtase"/>
</dbReference>
<evidence type="ECO:0000256" key="2">
    <source>
        <dbReference type="ARBA" id="ARBA00022603"/>
    </source>
</evidence>
<keyword evidence="11" id="KW-1185">Reference proteome</keyword>
<comment type="catalytic activity">
    <reaction evidence="7">
        <text>a 2'-deoxyadenosine in DNA + S-adenosyl-L-methionine = an N(6)-methyl-2'-deoxyadenosine in DNA + S-adenosyl-L-homocysteine + H(+)</text>
        <dbReference type="Rhea" id="RHEA:15197"/>
        <dbReference type="Rhea" id="RHEA-COMP:12418"/>
        <dbReference type="Rhea" id="RHEA-COMP:12419"/>
        <dbReference type="ChEBI" id="CHEBI:15378"/>
        <dbReference type="ChEBI" id="CHEBI:57856"/>
        <dbReference type="ChEBI" id="CHEBI:59789"/>
        <dbReference type="ChEBI" id="CHEBI:90615"/>
        <dbReference type="ChEBI" id="CHEBI:90616"/>
        <dbReference type="EC" id="2.1.1.72"/>
    </reaction>
</comment>
<dbReference type="PRINTS" id="PR00507">
    <property type="entry name" value="N12N6MTFRASE"/>
</dbReference>
<keyword evidence="6" id="KW-0238">DNA-binding</keyword>
<dbReference type="Proteomes" id="UP000627166">
    <property type="component" value="Unassembled WGS sequence"/>
</dbReference>
<keyword evidence="5" id="KW-0680">Restriction system</keyword>
<dbReference type="PANTHER" id="PTHR42933">
    <property type="entry name" value="SLR6095 PROTEIN"/>
    <property type="match status" value="1"/>
</dbReference>
<dbReference type="InterPro" id="IPR044946">
    <property type="entry name" value="Restrct_endonuc_typeI_TRD_sf"/>
</dbReference>
<dbReference type="RefSeq" id="WP_191741080.1">
    <property type="nucleotide sequence ID" value="NZ_JACSQB010000112.1"/>
</dbReference>
<feature type="coiled-coil region" evidence="8">
    <location>
        <begin position="733"/>
        <end position="760"/>
    </location>
</feature>